<feature type="chain" id="PRO_5046508943" evidence="4">
    <location>
        <begin position="33"/>
        <end position="352"/>
    </location>
</feature>
<evidence type="ECO:0000259" key="5">
    <source>
        <dbReference type="Pfam" id="PF09084"/>
    </source>
</evidence>
<evidence type="ECO:0000256" key="2">
    <source>
        <dbReference type="ARBA" id="ARBA00010742"/>
    </source>
</evidence>
<keyword evidence="7" id="KW-1185">Reference proteome</keyword>
<reference evidence="6 7" key="1">
    <citation type="submission" date="2023-06" db="EMBL/GenBank/DDBJ databases">
        <title>Actinomycetospora Odt1-22.</title>
        <authorList>
            <person name="Supong K."/>
        </authorList>
    </citation>
    <scope>NUCLEOTIDE SEQUENCE [LARGE SCALE GENOMIC DNA]</scope>
    <source>
        <strain evidence="6 7">Odt1-22</strain>
    </source>
</reference>
<gene>
    <name evidence="6" type="ORF">QRT03_27165</name>
</gene>
<proteinExistence type="inferred from homology"/>
<name>A0ABT7MG83_9PSEU</name>
<evidence type="ECO:0000256" key="4">
    <source>
        <dbReference type="SAM" id="SignalP"/>
    </source>
</evidence>
<dbReference type="Gene3D" id="3.40.190.10">
    <property type="entry name" value="Periplasmic binding protein-like II"/>
    <property type="match status" value="2"/>
</dbReference>
<evidence type="ECO:0000313" key="7">
    <source>
        <dbReference type="Proteomes" id="UP001231924"/>
    </source>
</evidence>
<sequence length="352" mass="36791">MTMFATTRPRRRGLARSTAAAALLLAVGLTLSACGGGQSGDPREIVVAEQSKAGMTTGLYPHLAEELGYFAQEGIKVKNYVNVTKGSDAISGMQSGAVQISHIGADGVAAASKGAAVVGLAAEMDASIWTVASNPQITSWDQLRGKTIALGSTNDITRVVFDQLARSAGLDPARDLTYVALGATPQRIAAVQNGQAAATLATYPPVQIPIASGAVHDLGFAPPGAALPQLMTTDIEASRTWAQANPDVAAGYLRAIKRAVDFVRNPANADQATAMIAKLSDTTPEAVRAGLEKYFYNPAIQNAYFPADLRHAPGVFDATVRAYTELGLMSKPITEGEYMDYSYLEKAGGTAQ</sequence>
<dbReference type="SUPFAM" id="SSF53850">
    <property type="entry name" value="Periplasmic binding protein-like II"/>
    <property type="match status" value="1"/>
</dbReference>
<dbReference type="RefSeq" id="WP_286056279.1">
    <property type="nucleotide sequence ID" value="NZ_JASVWF010000008.1"/>
</dbReference>
<dbReference type="InterPro" id="IPR015168">
    <property type="entry name" value="SsuA/THI5"/>
</dbReference>
<comment type="similarity">
    <text evidence="2">Belongs to the bacterial solute-binding protein SsuA/TauA family.</text>
</comment>
<evidence type="ECO:0000256" key="3">
    <source>
        <dbReference type="ARBA" id="ARBA00022729"/>
    </source>
</evidence>
<feature type="signal peptide" evidence="4">
    <location>
        <begin position="1"/>
        <end position="32"/>
    </location>
</feature>
<comment type="subcellular location">
    <subcellularLocation>
        <location evidence="1">Periplasm</location>
    </subcellularLocation>
</comment>
<dbReference type="Pfam" id="PF09084">
    <property type="entry name" value="NMT1"/>
    <property type="match status" value="1"/>
</dbReference>
<organism evidence="6 7">
    <name type="scientific">Actinomycetospora termitidis</name>
    <dbReference type="NCBI Taxonomy" id="3053470"/>
    <lineage>
        <taxon>Bacteria</taxon>
        <taxon>Bacillati</taxon>
        <taxon>Actinomycetota</taxon>
        <taxon>Actinomycetes</taxon>
        <taxon>Pseudonocardiales</taxon>
        <taxon>Pseudonocardiaceae</taxon>
        <taxon>Actinomycetospora</taxon>
    </lineage>
</organism>
<dbReference type="PANTHER" id="PTHR30024:SF47">
    <property type="entry name" value="TAURINE-BINDING PERIPLASMIC PROTEIN"/>
    <property type="match status" value="1"/>
</dbReference>
<dbReference type="PANTHER" id="PTHR30024">
    <property type="entry name" value="ALIPHATIC SULFONATES-BINDING PROTEIN-RELATED"/>
    <property type="match status" value="1"/>
</dbReference>
<evidence type="ECO:0000256" key="1">
    <source>
        <dbReference type="ARBA" id="ARBA00004418"/>
    </source>
</evidence>
<dbReference type="Proteomes" id="UP001231924">
    <property type="component" value="Unassembled WGS sequence"/>
</dbReference>
<dbReference type="EMBL" id="JASVWF010000008">
    <property type="protein sequence ID" value="MDL5159675.1"/>
    <property type="molecule type" value="Genomic_DNA"/>
</dbReference>
<feature type="domain" description="SsuA/THI5-like" evidence="5">
    <location>
        <begin position="63"/>
        <end position="268"/>
    </location>
</feature>
<protein>
    <submittedName>
        <fullName evidence="6">ABC transporter substrate-binding protein</fullName>
    </submittedName>
</protein>
<accession>A0ABT7MG83</accession>
<keyword evidence="3 4" id="KW-0732">Signal</keyword>
<comment type="caution">
    <text evidence="6">The sequence shown here is derived from an EMBL/GenBank/DDBJ whole genome shotgun (WGS) entry which is preliminary data.</text>
</comment>
<evidence type="ECO:0000313" key="6">
    <source>
        <dbReference type="EMBL" id="MDL5159675.1"/>
    </source>
</evidence>